<dbReference type="eggNOG" id="ENOG5033G9T">
    <property type="taxonomic scope" value="Bacteria"/>
</dbReference>
<evidence type="ECO:0008006" key="3">
    <source>
        <dbReference type="Google" id="ProtNLM"/>
    </source>
</evidence>
<gene>
    <name evidence="1" type="ordered locus">Rumal_0703</name>
</gene>
<protein>
    <recommendedName>
        <fullName evidence="3">Methionyl-tRNA formyltransferase</fullName>
    </recommendedName>
</protein>
<name>E6UHK0_RUMA7</name>
<dbReference type="KEGG" id="ral:Rumal_0703"/>
<dbReference type="EMBL" id="CP002403">
    <property type="protein sequence ID" value="ADU21245.1"/>
    <property type="molecule type" value="Genomic_DNA"/>
</dbReference>
<dbReference type="RefSeq" id="WP_013497431.1">
    <property type="nucleotide sequence ID" value="NC_014833.1"/>
</dbReference>
<evidence type="ECO:0000313" key="1">
    <source>
        <dbReference type="EMBL" id="ADU21245.1"/>
    </source>
</evidence>
<dbReference type="AlphaFoldDB" id="E6UHK0"/>
<dbReference type="Proteomes" id="UP000006919">
    <property type="component" value="Chromosome"/>
</dbReference>
<proteinExistence type="predicted"/>
<accession>E6UHK0</accession>
<dbReference type="OrthoDB" id="1825511at2"/>
<sequence length="78" mass="9276">MARMDIEHISFLNKERNTVHEKVSTTYTSFTHNGRKYVQFDTYGRSDRENPGKISQSFQIDKETAEYLLKILKKEFDL</sequence>
<organism evidence="1 2">
    <name type="scientific">Ruminococcus albus (strain ATCC 27210 / DSM 20455 / JCM 14654 / NCDO 2250 / 7)</name>
    <dbReference type="NCBI Taxonomy" id="697329"/>
    <lineage>
        <taxon>Bacteria</taxon>
        <taxon>Bacillati</taxon>
        <taxon>Bacillota</taxon>
        <taxon>Clostridia</taxon>
        <taxon>Eubacteriales</taxon>
        <taxon>Oscillospiraceae</taxon>
        <taxon>Ruminococcus</taxon>
    </lineage>
</organism>
<dbReference type="HOGENOM" id="CLU_171097_1_0_9"/>
<evidence type="ECO:0000313" key="2">
    <source>
        <dbReference type="Proteomes" id="UP000006919"/>
    </source>
</evidence>
<reference evidence="1 2" key="1">
    <citation type="journal article" date="2011" name="J. Bacteriol.">
        <title>Complete genome of the cellulolytic ruminal bacterium Ruminococcus albus 7.</title>
        <authorList>
            <person name="Suen G."/>
            <person name="Stevenson D.M."/>
            <person name="Bruce D.C."/>
            <person name="Chertkov O."/>
            <person name="Copeland A."/>
            <person name="Cheng J.F."/>
            <person name="Detter C."/>
            <person name="Detter J.C."/>
            <person name="Goodwin L.A."/>
            <person name="Han C.S."/>
            <person name="Hauser L.J."/>
            <person name="Ivanova N.N."/>
            <person name="Kyrpides N.C."/>
            <person name="Land M.L."/>
            <person name="Lapidus A."/>
            <person name="Lucas S."/>
            <person name="Ovchinnikova G."/>
            <person name="Pitluck S."/>
            <person name="Tapia R."/>
            <person name="Woyke T."/>
            <person name="Boyum J."/>
            <person name="Mead D."/>
            <person name="Weimer P.J."/>
        </authorList>
    </citation>
    <scope>NUCLEOTIDE SEQUENCE [LARGE SCALE GENOMIC DNA]</scope>
    <source>
        <strain evidence="2">ATCC 27210 / DSM 20455 / JCM 14654 / NCDO 2250 / 7</strain>
    </source>
</reference>
<dbReference type="STRING" id="697329.Rumal_0703"/>